<keyword evidence="5 7" id="KW-1133">Transmembrane helix</keyword>
<dbReference type="PANTHER" id="PTHR43341:SF4">
    <property type="entry name" value="ARGININE PERMEASE CAN1-RELATED"/>
    <property type="match status" value="1"/>
</dbReference>
<dbReference type="Proteomes" id="UP001213000">
    <property type="component" value="Unassembled WGS sequence"/>
</dbReference>
<dbReference type="Pfam" id="PF00324">
    <property type="entry name" value="AA_permease"/>
    <property type="match status" value="2"/>
</dbReference>
<dbReference type="GO" id="GO:0015171">
    <property type="term" value="F:amino acid transmembrane transporter activity"/>
    <property type="evidence" value="ECO:0007669"/>
    <property type="project" value="TreeGrafter"/>
</dbReference>
<feature type="transmembrane region" description="Helical" evidence="7">
    <location>
        <begin position="303"/>
        <end position="324"/>
    </location>
</feature>
<dbReference type="PIRSF" id="PIRSF006060">
    <property type="entry name" value="AA_transporter"/>
    <property type="match status" value="1"/>
</dbReference>
<keyword evidence="6 7" id="KW-0472">Membrane</keyword>
<dbReference type="InterPro" id="IPR004841">
    <property type="entry name" value="AA-permease/SLC12A_dom"/>
</dbReference>
<evidence type="ECO:0000256" key="3">
    <source>
        <dbReference type="ARBA" id="ARBA00022692"/>
    </source>
</evidence>
<evidence type="ECO:0000256" key="4">
    <source>
        <dbReference type="ARBA" id="ARBA00022970"/>
    </source>
</evidence>
<keyword evidence="2" id="KW-0813">Transport</keyword>
<dbReference type="Gene3D" id="1.20.1740.10">
    <property type="entry name" value="Amino acid/polyamine transporter I"/>
    <property type="match status" value="1"/>
</dbReference>
<dbReference type="PANTHER" id="PTHR43341">
    <property type="entry name" value="AMINO ACID PERMEASE"/>
    <property type="match status" value="1"/>
</dbReference>
<reference evidence="9" key="1">
    <citation type="submission" date="2022-07" db="EMBL/GenBank/DDBJ databases">
        <title>Genome Sequence of Leucocoprinus birnbaumii.</title>
        <authorList>
            <person name="Buettner E."/>
        </authorList>
    </citation>
    <scope>NUCLEOTIDE SEQUENCE</scope>
    <source>
        <strain evidence="9">VT141</strain>
    </source>
</reference>
<comment type="caution">
    <text evidence="9">The sequence shown here is derived from an EMBL/GenBank/DDBJ whole genome shotgun (WGS) entry which is preliminary data.</text>
</comment>
<comment type="subcellular location">
    <subcellularLocation>
        <location evidence="1">Membrane</location>
        <topology evidence="1">Multi-pass membrane protein</topology>
    </subcellularLocation>
</comment>
<feature type="transmembrane region" description="Helical" evidence="7">
    <location>
        <begin position="57"/>
        <end position="90"/>
    </location>
</feature>
<evidence type="ECO:0000256" key="2">
    <source>
        <dbReference type="ARBA" id="ARBA00022448"/>
    </source>
</evidence>
<sequence>MSDEKRSPSPKYRETFLEKGAETNALAVSENDYRHHFDARNLDKVQRRLKQRHIQMIAIAGTIGTGLFLGSGGALATAGPLGALLAYILVGTTAYSSLCSVGEMSCWAPISGTFPHFAGRWVDPALGFAVGWNYLYGLAITIPSEISAANVLLTFWDSNTKHTAAYIAVIWVVIVTLNIFGTRWFGEGKSLWLLAVLNLTILPAEFCFAIIKLSLITALLISGLVIDLGGGPNHERTGFRYWKHPGALNRAGFVNNINTDRFLAWLNVLVGASFAFQGMEMVAVAASETENPRRNLSKAVRRVFWRILIFYILGIIMVGMLVAYDDESLLHMTGTAAQSPFVIAMNRAGVKGMYIRNMSKSDLTEFTPPLPVFPHIINACIFTSAFSAGNTDLFTSSRVLYGLALRGQAPRFFTWCTKKGLPLPAVIACSCFGLLAFMTVSKGGETVFNWMIGLSTTSGFISWFCINLTLTRFRSGMLAQGIDPKSNTYCNPLQPWLAYWGMFWAFIFTFVNGYSVFFTWNTSSFLTHYINIPIFFGLYFLYKIPKRTKFWKKSEMDFYTGIPTLEETETYTDETEPTTFWGRVANVVF</sequence>
<dbReference type="InterPro" id="IPR004840">
    <property type="entry name" value="Amino_acid_permease_CS"/>
</dbReference>
<keyword evidence="4" id="KW-0029">Amino-acid transport</keyword>
<keyword evidence="10" id="KW-1185">Reference proteome</keyword>
<feature type="transmembrane region" description="Helical" evidence="7">
    <location>
        <begin position="421"/>
        <end position="441"/>
    </location>
</feature>
<dbReference type="InterPro" id="IPR050524">
    <property type="entry name" value="APC_YAT"/>
</dbReference>
<dbReference type="GO" id="GO:0016020">
    <property type="term" value="C:membrane"/>
    <property type="evidence" value="ECO:0007669"/>
    <property type="project" value="UniProtKB-SubCell"/>
</dbReference>
<feature type="transmembrane region" description="Helical" evidence="7">
    <location>
        <begin position="163"/>
        <end position="185"/>
    </location>
</feature>
<evidence type="ECO:0000259" key="8">
    <source>
        <dbReference type="Pfam" id="PF00324"/>
    </source>
</evidence>
<name>A0AAD5YQD5_9AGAR</name>
<accession>A0AAD5YQD5</accession>
<proteinExistence type="predicted"/>
<evidence type="ECO:0000256" key="1">
    <source>
        <dbReference type="ARBA" id="ARBA00004141"/>
    </source>
</evidence>
<feature type="transmembrane region" description="Helical" evidence="7">
    <location>
        <begin position="191"/>
        <end position="211"/>
    </location>
</feature>
<evidence type="ECO:0000256" key="6">
    <source>
        <dbReference type="ARBA" id="ARBA00023136"/>
    </source>
</evidence>
<evidence type="ECO:0000256" key="5">
    <source>
        <dbReference type="ARBA" id="ARBA00022989"/>
    </source>
</evidence>
<evidence type="ECO:0000256" key="7">
    <source>
        <dbReference type="SAM" id="Phobius"/>
    </source>
</evidence>
<feature type="transmembrane region" description="Helical" evidence="7">
    <location>
        <begin position="330"/>
        <end position="350"/>
    </location>
</feature>
<evidence type="ECO:0000313" key="9">
    <source>
        <dbReference type="EMBL" id="KAJ3566384.1"/>
    </source>
</evidence>
<gene>
    <name evidence="9" type="ORF">NP233_g7044</name>
</gene>
<protein>
    <recommendedName>
        <fullName evidence="8">Amino acid permease/ SLC12A domain-containing protein</fullName>
    </recommendedName>
</protein>
<dbReference type="PROSITE" id="PS00218">
    <property type="entry name" value="AMINO_ACID_PERMEASE_1"/>
    <property type="match status" value="1"/>
</dbReference>
<feature type="transmembrane region" description="Helical" evidence="7">
    <location>
        <begin position="497"/>
        <end position="520"/>
    </location>
</feature>
<organism evidence="9 10">
    <name type="scientific">Leucocoprinus birnbaumii</name>
    <dbReference type="NCBI Taxonomy" id="56174"/>
    <lineage>
        <taxon>Eukaryota</taxon>
        <taxon>Fungi</taxon>
        <taxon>Dikarya</taxon>
        <taxon>Basidiomycota</taxon>
        <taxon>Agaricomycotina</taxon>
        <taxon>Agaricomycetes</taxon>
        <taxon>Agaricomycetidae</taxon>
        <taxon>Agaricales</taxon>
        <taxon>Agaricineae</taxon>
        <taxon>Agaricaceae</taxon>
        <taxon>Leucocoprinus</taxon>
    </lineage>
</organism>
<feature type="transmembrane region" description="Helical" evidence="7">
    <location>
        <begin position="447"/>
        <end position="470"/>
    </location>
</feature>
<feature type="transmembrane region" description="Helical" evidence="7">
    <location>
        <begin position="526"/>
        <end position="542"/>
    </location>
</feature>
<dbReference type="AlphaFoldDB" id="A0AAD5YQD5"/>
<feature type="domain" description="Amino acid permease/ SLC12A" evidence="8">
    <location>
        <begin position="370"/>
        <end position="552"/>
    </location>
</feature>
<feature type="domain" description="Amino acid permease/ SLC12A" evidence="8">
    <location>
        <begin position="53"/>
        <end position="353"/>
    </location>
</feature>
<dbReference type="EMBL" id="JANIEX010000492">
    <property type="protein sequence ID" value="KAJ3566384.1"/>
    <property type="molecule type" value="Genomic_DNA"/>
</dbReference>
<feature type="transmembrane region" description="Helical" evidence="7">
    <location>
        <begin position="134"/>
        <end position="156"/>
    </location>
</feature>
<evidence type="ECO:0000313" key="10">
    <source>
        <dbReference type="Proteomes" id="UP001213000"/>
    </source>
</evidence>
<keyword evidence="3 7" id="KW-0812">Transmembrane</keyword>